<dbReference type="OrthoDB" id="9810501at2"/>
<reference evidence="1 2" key="1">
    <citation type="submission" date="2019-07" db="EMBL/GenBank/DDBJ databases">
        <title>Full genome sequence of Humibacter sp. WJ7-1.</title>
        <authorList>
            <person name="Im W.-T."/>
        </authorList>
    </citation>
    <scope>NUCLEOTIDE SEQUENCE [LARGE SCALE GENOMIC DNA]</scope>
    <source>
        <strain evidence="1 2">WJ7-1</strain>
    </source>
</reference>
<dbReference type="SUPFAM" id="SSF56784">
    <property type="entry name" value="HAD-like"/>
    <property type="match status" value="1"/>
</dbReference>
<keyword evidence="1" id="KW-0378">Hydrolase</keyword>
<organism evidence="1 2">
    <name type="scientific">Humibacter ginsenosidimutans</name>
    <dbReference type="NCBI Taxonomy" id="2599293"/>
    <lineage>
        <taxon>Bacteria</taxon>
        <taxon>Bacillati</taxon>
        <taxon>Actinomycetota</taxon>
        <taxon>Actinomycetes</taxon>
        <taxon>Micrococcales</taxon>
        <taxon>Microbacteriaceae</taxon>
        <taxon>Humibacter</taxon>
    </lineage>
</organism>
<evidence type="ECO:0000313" key="1">
    <source>
        <dbReference type="EMBL" id="QDZ15280.1"/>
    </source>
</evidence>
<gene>
    <name evidence="1" type="ORF">FPZ11_11380</name>
</gene>
<dbReference type="InterPro" id="IPR036412">
    <property type="entry name" value="HAD-like_sf"/>
</dbReference>
<dbReference type="Proteomes" id="UP000320216">
    <property type="component" value="Chromosome"/>
</dbReference>
<dbReference type="Gene3D" id="3.40.50.1000">
    <property type="entry name" value="HAD superfamily/HAD-like"/>
    <property type="match status" value="1"/>
</dbReference>
<dbReference type="Pfam" id="PF13242">
    <property type="entry name" value="Hydrolase_like"/>
    <property type="match status" value="1"/>
</dbReference>
<dbReference type="AlphaFoldDB" id="A0A5B8M754"/>
<dbReference type="KEGG" id="huw:FPZ11_11380"/>
<sequence>MGVAKPSPEFFVRAAAEAGAAPDRTVYVGDQLRNDVLAPQRAGLLSVRIRRGPWGFIERDDAAERGCLAVITTLLELPEAVGAVPPPT</sequence>
<proteinExistence type="predicted"/>
<evidence type="ECO:0000313" key="2">
    <source>
        <dbReference type="Proteomes" id="UP000320216"/>
    </source>
</evidence>
<accession>A0A5B8M754</accession>
<name>A0A5B8M754_9MICO</name>
<dbReference type="EMBL" id="CP042305">
    <property type="protein sequence ID" value="QDZ15280.1"/>
    <property type="molecule type" value="Genomic_DNA"/>
</dbReference>
<keyword evidence="2" id="KW-1185">Reference proteome</keyword>
<dbReference type="GO" id="GO:0016787">
    <property type="term" value="F:hydrolase activity"/>
    <property type="evidence" value="ECO:0007669"/>
    <property type="project" value="UniProtKB-KW"/>
</dbReference>
<dbReference type="InterPro" id="IPR023214">
    <property type="entry name" value="HAD_sf"/>
</dbReference>
<protein>
    <submittedName>
        <fullName evidence="1">HAD family hydrolase</fullName>
    </submittedName>
</protein>